<organism evidence="2 3">
    <name type="scientific">Trichoplusia ni</name>
    <name type="common">Cabbage looper</name>
    <dbReference type="NCBI Taxonomy" id="7111"/>
    <lineage>
        <taxon>Eukaryota</taxon>
        <taxon>Metazoa</taxon>
        <taxon>Ecdysozoa</taxon>
        <taxon>Arthropoda</taxon>
        <taxon>Hexapoda</taxon>
        <taxon>Insecta</taxon>
        <taxon>Pterygota</taxon>
        <taxon>Neoptera</taxon>
        <taxon>Endopterygota</taxon>
        <taxon>Lepidoptera</taxon>
        <taxon>Glossata</taxon>
        <taxon>Ditrysia</taxon>
        <taxon>Noctuoidea</taxon>
        <taxon>Noctuidae</taxon>
        <taxon>Plusiinae</taxon>
        <taxon>Trichoplusia</taxon>
    </lineage>
</organism>
<dbReference type="InterPro" id="IPR004179">
    <property type="entry name" value="Sec63-dom"/>
</dbReference>
<dbReference type="GO" id="GO:0016787">
    <property type="term" value="F:hydrolase activity"/>
    <property type="evidence" value="ECO:0007669"/>
    <property type="project" value="UniProtKB-KW"/>
</dbReference>
<dbReference type="KEGG" id="tnl:113498568"/>
<dbReference type="GO" id="GO:0051321">
    <property type="term" value="P:meiotic cell cycle"/>
    <property type="evidence" value="ECO:0007669"/>
    <property type="project" value="UniProtKB-KW"/>
</dbReference>
<protein>
    <submittedName>
        <fullName evidence="3">Uncharacterized protein LOC113498568</fullName>
    </submittedName>
</protein>
<dbReference type="Proteomes" id="UP000322000">
    <property type="component" value="Chromosome 11"/>
</dbReference>
<sequence>MNGLASSGLITMDEASCIESTEAGRLMSIFYLDLETMKNIMKIEGSESLERLLYIICESHELADMHLRVDERRCLNTLNRNNAATTIRFPMKGKISTRQMKLNCVIQAVLGCLPIPDPSLNQEAMKIMRIADRVCKCLVTYVTRANPNTIQPPFYSAVLNSIILAKCVSAHLWENSPFVSKQLKGIGPTFSTLLASAGKVNFMLLEESHPRDLERIMNKGAPAGNILRKQISLLPKYQVTMTPIDDKIVNIKLVLLNQAFLSENMDNLTAGDGHKFYVVVGDSSNHLLLLASYKDRDLISVFNGTITHEVRRKHNFEHKIFVHCISSSFVGIDVQSEYLFKDLEQQAMPWPETPKFGAPVKKNTARQTCITDTFKERKRKNVEPIDKTQSKEKRKRDTAIIENFKSLKDSFLTASKNIKRNLHLSNQHDKVLTNNVTDISKASYNIDAINNVPTVTNNPVIETLNLFPDQNDCTEDIDSYDPDDEKIDNLLSEIESEMCKHKGSSVIATTSANNNSLYSGQQSLNFPKLTRETRKRKPFTTKSNYTFIDVIEKKSSIGDKENDIYTSHEDNGFSDTIKAHIQKYLTKTKNVAKQTDGKLEILFNSAGNNQNVSISKQQECLPEAQLPHEIPASPTYNQYPKYEIKEILGTNDYVGRCNAMVNIQRNQNEELITCKDTQNDNNESNTRMFIADEVIEKCNKNSTLPVNNSKTVIGYESASGTATGDMMLVPMPLVHDNSEMDFSVLSRGNPSKAENSTDDTAVSLLNRNISNLHLTIPNIIDCDENNSLKQLVCIPKEPSNEDEHSEMQEDYSSDMSLMPIDNKLLTCIPLKNKDDCKTLTIKNFNDCSDDRHNKFMQNNMLTIDAAGRKIHNQVLTNRNSCLDTEGLKFPFWNIIDESLNDTTQINEFVPKPEYVKKYRYSTTKVDTCTKQTSEYNVKVIKRVRLDMDVTEIVTRKRNQSFDKNINSDSEEIHKNSNSMQFIDPVVHDETNIQNKSRNLEKRETQNACNYSGSKHGFLLARKDQIKVENNQIIADDHDGCCNLPEIPFTMGNQEVINLDERQNTKTLFSEPVRISDNNEEKDTMDAPLIHENSVDNILQKYGRILGKSVTKNVASDCSGQNKMIKDDRSPRPRCTRPFKISDIHKLHATIPSNILKDHNQVFNENSKQFTVEYNNPEVHELQLTNLNQPLQNAEMSQVENTDSKDEYISDADIDPFILPEVDLEPSEDFKIDQSMFDPRTLLKCVVNDNYCDELIPPPPEFCSEDTVSPGCSASNLILADSYESVKEPMFGLNETVKNIDNPDTVNFTPRIIETWNLSRDDNWES</sequence>
<dbReference type="Pfam" id="PF02889">
    <property type="entry name" value="Sec63"/>
    <property type="match status" value="1"/>
</dbReference>
<dbReference type="OrthoDB" id="5575at2759"/>
<dbReference type="GeneID" id="113498568"/>
<name>A0A7E5W1N2_TRINI</name>
<dbReference type="InterPro" id="IPR052247">
    <property type="entry name" value="Meiotic_Crossover_Helicase"/>
</dbReference>
<dbReference type="Gene3D" id="1.10.3380.10">
    <property type="entry name" value="Sec63 N-terminal domain-like domain"/>
    <property type="match status" value="1"/>
</dbReference>
<feature type="domain" description="SEC63" evidence="1">
    <location>
        <begin position="20"/>
        <end position="340"/>
    </location>
</feature>
<dbReference type="PANTHER" id="PTHR47835">
    <property type="entry name" value="HFM1, ATP DEPENDENT DNA HELICASE HOMOLOG"/>
    <property type="match status" value="1"/>
</dbReference>
<dbReference type="GO" id="GO:0043138">
    <property type="term" value="F:3'-5' DNA helicase activity"/>
    <property type="evidence" value="ECO:0007669"/>
    <property type="project" value="UniProtKB-EC"/>
</dbReference>
<dbReference type="PANTHER" id="PTHR47835:SF3">
    <property type="entry name" value="HELICASE FOR MEIOSIS 1"/>
    <property type="match status" value="1"/>
</dbReference>
<evidence type="ECO:0000259" key="1">
    <source>
        <dbReference type="SMART" id="SM00973"/>
    </source>
</evidence>
<accession>A0A7E5W1N2</accession>
<dbReference type="SMART" id="SM00973">
    <property type="entry name" value="Sec63"/>
    <property type="match status" value="1"/>
</dbReference>
<dbReference type="InParanoid" id="A0A7E5W1N2"/>
<dbReference type="SUPFAM" id="SSF158702">
    <property type="entry name" value="Sec63 N-terminal domain-like"/>
    <property type="match status" value="1"/>
</dbReference>
<proteinExistence type="predicted"/>
<gene>
    <name evidence="3" type="primary">LOC113498568</name>
</gene>
<evidence type="ECO:0000313" key="2">
    <source>
        <dbReference type="Proteomes" id="UP000322000"/>
    </source>
</evidence>
<dbReference type="RefSeq" id="XP_026734422.1">
    <property type="nucleotide sequence ID" value="XM_026878621.1"/>
</dbReference>
<reference evidence="3" key="1">
    <citation type="submission" date="2025-08" db="UniProtKB">
        <authorList>
            <consortium name="RefSeq"/>
        </authorList>
    </citation>
    <scope>IDENTIFICATION</scope>
</reference>
<keyword evidence="2" id="KW-1185">Reference proteome</keyword>
<evidence type="ECO:0000313" key="3">
    <source>
        <dbReference type="RefSeq" id="XP_026734422.1"/>
    </source>
</evidence>